<comment type="caution">
    <text evidence="3">The sequence shown here is derived from an EMBL/GenBank/DDBJ whole genome shotgun (WGS) entry which is preliminary data.</text>
</comment>
<dbReference type="InterPro" id="IPR050336">
    <property type="entry name" value="Chromosome_partition/occlusion"/>
</dbReference>
<dbReference type="InterPro" id="IPR036086">
    <property type="entry name" value="ParB/Sulfiredoxin_sf"/>
</dbReference>
<dbReference type="RefSeq" id="WP_044344612.1">
    <property type="nucleotide sequence ID" value="NZ_RBON01000316.1"/>
</dbReference>
<evidence type="ECO:0000256" key="1">
    <source>
        <dbReference type="SAM" id="MobiDB-lite"/>
    </source>
</evidence>
<feature type="region of interest" description="Disordered" evidence="1">
    <location>
        <begin position="223"/>
        <end position="246"/>
    </location>
</feature>
<dbReference type="Gene3D" id="3.90.1530.30">
    <property type="match status" value="1"/>
</dbReference>
<dbReference type="Pfam" id="PF02195">
    <property type="entry name" value="ParB_N"/>
    <property type="match status" value="1"/>
</dbReference>
<dbReference type="GO" id="GO:0007059">
    <property type="term" value="P:chromosome segregation"/>
    <property type="evidence" value="ECO:0007669"/>
    <property type="project" value="TreeGrafter"/>
</dbReference>
<name>A0A3M3FJ20_PSESG</name>
<dbReference type="PANTHER" id="PTHR33375">
    <property type="entry name" value="CHROMOSOME-PARTITIONING PROTEIN PARB-RELATED"/>
    <property type="match status" value="1"/>
</dbReference>
<dbReference type="Proteomes" id="UP000276829">
    <property type="component" value="Unassembled WGS sequence"/>
</dbReference>
<protein>
    <recommendedName>
        <fullName evidence="2">ParB-like N-terminal domain-containing protein</fullName>
    </recommendedName>
</protein>
<organism evidence="3 4">
    <name type="scientific">Pseudomonas savastanoi pv. glycinea</name>
    <name type="common">Pseudomonas syringae pv. glycinea</name>
    <dbReference type="NCBI Taxonomy" id="318"/>
    <lineage>
        <taxon>Bacteria</taxon>
        <taxon>Pseudomonadati</taxon>
        <taxon>Pseudomonadota</taxon>
        <taxon>Gammaproteobacteria</taxon>
        <taxon>Pseudomonadales</taxon>
        <taxon>Pseudomonadaceae</taxon>
        <taxon>Pseudomonas</taxon>
    </lineage>
</organism>
<dbReference type="GO" id="GO:0005694">
    <property type="term" value="C:chromosome"/>
    <property type="evidence" value="ECO:0007669"/>
    <property type="project" value="TreeGrafter"/>
</dbReference>
<gene>
    <name evidence="3" type="ORF">ALQ73_200005</name>
</gene>
<accession>A0A3M3FJ20</accession>
<evidence type="ECO:0000313" key="3">
    <source>
        <dbReference type="EMBL" id="RMM61888.1"/>
    </source>
</evidence>
<proteinExistence type="predicted"/>
<dbReference type="InterPro" id="IPR003115">
    <property type="entry name" value="ParB_N"/>
</dbReference>
<dbReference type="SUPFAM" id="SSF110849">
    <property type="entry name" value="ParB/Sulfiredoxin"/>
    <property type="match status" value="1"/>
</dbReference>
<dbReference type="PANTHER" id="PTHR33375:SF1">
    <property type="entry name" value="CHROMOSOME-PARTITIONING PROTEIN PARB-RELATED"/>
    <property type="match status" value="1"/>
</dbReference>
<dbReference type="AlphaFoldDB" id="A0A3M3FJ20"/>
<reference evidence="3 4" key="1">
    <citation type="submission" date="2018-08" db="EMBL/GenBank/DDBJ databases">
        <title>Recombination of ecologically and evolutionarily significant loci maintains genetic cohesion in the Pseudomonas syringae species complex.</title>
        <authorList>
            <person name="Dillon M."/>
            <person name="Thakur S."/>
            <person name="Almeida R.N.D."/>
            <person name="Weir B.S."/>
            <person name="Guttman D.S."/>
        </authorList>
    </citation>
    <scope>NUCLEOTIDE SEQUENCE [LARGE SCALE GENOMIC DNA]</scope>
    <source>
        <strain evidence="3 4">ICMP 4324</strain>
    </source>
</reference>
<sequence>MNDSISELLAAGQKDPETGETILIMHRSKIIPDPEQDRNNWDDPELIAHINRIKESSRIVLASGKYYGIRQPLWVKPADENGEHMLIAGECRWRSTEDAPEEVQYLPVIIRSGDRKEARLDHTTENGARQSLTLFQVAESIKRDKEEFGLSTKEILAVHGISSKTQLSKYNQIYKLGERALEIVRAGYFQDVNLVYDLAKLNDEQLGKLEKKIEKGETFQQALRSVAPKAPKNGEGTGEGKVSGSETSKLSLALSTAAARALGDLLGANAELDGKEYKADLISKIEALAAASTEEQGEGSE</sequence>
<feature type="domain" description="ParB-like N-terminal" evidence="2">
    <location>
        <begin position="25"/>
        <end position="126"/>
    </location>
</feature>
<evidence type="ECO:0000313" key="4">
    <source>
        <dbReference type="Proteomes" id="UP000276829"/>
    </source>
</evidence>
<evidence type="ECO:0000259" key="2">
    <source>
        <dbReference type="Pfam" id="PF02195"/>
    </source>
</evidence>
<dbReference type="Gene3D" id="1.10.10.2830">
    <property type="match status" value="1"/>
</dbReference>
<dbReference type="EMBL" id="RBON01000316">
    <property type="protein sequence ID" value="RMM61888.1"/>
    <property type="molecule type" value="Genomic_DNA"/>
</dbReference>
<dbReference type="SUPFAM" id="SSF109709">
    <property type="entry name" value="KorB DNA-binding domain-like"/>
    <property type="match status" value="1"/>
</dbReference>